<dbReference type="EMBL" id="MVGT01000727">
    <property type="protein sequence ID" value="OVA15959.1"/>
    <property type="molecule type" value="Genomic_DNA"/>
</dbReference>
<dbReference type="PANTHER" id="PTHR46774">
    <property type="entry name" value="CHROMATIN MODIFICATION-RELATED PROTEIN EAF1 A-RELATED"/>
    <property type="match status" value="1"/>
</dbReference>
<feature type="compositionally biased region" description="Polar residues" evidence="3">
    <location>
        <begin position="942"/>
        <end position="964"/>
    </location>
</feature>
<dbReference type="Pfam" id="PF13921">
    <property type="entry name" value="Myb_DNA-bind_6"/>
    <property type="match status" value="1"/>
</dbReference>
<dbReference type="STRING" id="56857.A0A200QZR4"/>
<dbReference type="InterPro" id="IPR001005">
    <property type="entry name" value="SANT/Myb"/>
</dbReference>
<reference evidence="6 7" key="1">
    <citation type="journal article" date="2017" name="Mol. Plant">
        <title>The Genome of Medicinal Plant Macleaya cordata Provides New Insights into Benzylisoquinoline Alkaloids Metabolism.</title>
        <authorList>
            <person name="Liu X."/>
            <person name="Liu Y."/>
            <person name="Huang P."/>
            <person name="Ma Y."/>
            <person name="Qing Z."/>
            <person name="Tang Q."/>
            <person name="Cao H."/>
            <person name="Cheng P."/>
            <person name="Zheng Y."/>
            <person name="Yuan Z."/>
            <person name="Zhou Y."/>
            <person name="Liu J."/>
            <person name="Tang Z."/>
            <person name="Zhuo Y."/>
            <person name="Zhang Y."/>
            <person name="Yu L."/>
            <person name="Huang J."/>
            <person name="Yang P."/>
            <person name="Peng Q."/>
            <person name="Zhang J."/>
            <person name="Jiang W."/>
            <person name="Zhang Z."/>
            <person name="Lin K."/>
            <person name="Ro D.K."/>
            <person name="Chen X."/>
            <person name="Xiong X."/>
            <person name="Shang Y."/>
            <person name="Huang S."/>
            <person name="Zeng J."/>
        </authorList>
    </citation>
    <scope>NUCLEOTIDE SEQUENCE [LARGE SCALE GENOMIC DNA]</scope>
    <source>
        <strain evidence="7">cv. BLH2017</strain>
        <tissue evidence="6">Root</tissue>
    </source>
</reference>
<dbReference type="SMART" id="SM00573">
    <property type="entry name" value="HSA"/>
    <property type="match status" value="1"/>
</dbReference>
<feature type="compositionally biased region" description="Polar residues" evidence="3">
    <location>
        <begin position="1602"/>
        <end position="1614"/>
    </location>
</feature>
<dbReference type="GO" id="GO:0035267">
    <property type="term" value="C:NuA4 histone acetyltransferase complex"/>
    <property type="evidence" value="ECO:0007669"/>
    <property type="project" value="InterPro"/>
</dbReference>
<comment type="caution">
    <text evidence="6">The sequence shown here is derived from an EMBL/GenBank/DDBJ whole genome shotgun (WGS) entry which is preliminary data.</text>
</comment>
<keyword evidence="7" id="KW-1185">Reference proteome</keyword>
<feature type="compositionally biased region" description="Polar residues" evidence="3">
    <location>
        <begin position="1772"/>
        <end position="1834"/>
    </location>
</feature>
<name>A0A200QZR4_MACCD</name>
<feature type="compositionally biased region" description="Basic and acidic residues" evidence="3">
    <location>
        <begin position="1038"/>
        <end position="1051"/>
    </location>
</feature>
<keyword evidence="2" id="KW-0156">Chromatin regulator</keyword>
<gene>
    <name evidence="6" type="ORF">BVC80_1823g13</name>
</gene>
<feature type="compositionally biased region" description="Polar residues" evidence="3">
    <location>
        <begin position="1841"/>
        <end position="1879"/>
    </location>
</feature>
<feature type="compositionally biased region" description="Low complexity" evidence="3">
    <location>
        <begin position="1698"/>
        <end position="1709"/>
    </location>
</feature>
<feature type="compositionally biased region" description="Polar residues" evidence="3">
    <location>
        <begin position="1682"/>
        <end position="1697"/>
    </location>
</feature>
<dbReference type="PROSITE" id="PS51204">
    <property type="entry name" value="HSA"/>
    <property type="match status" value="1"/>
</dbReference>
<dbReference type="Pfam" id="PF07529">
    <property type="entry name" value="HSA"/>
    <property type="match status" value="1"/>
</dbReference>
<comment type="similarity">
    <text evidence="1">Belongs to the EAF1 family.</text>
</comment>
<feature type="region of interest" description="Disordered" evidence="3">
    <location>
        <begin position="1682"/>
        <end position="1942"/>
    </location>
</feature>
<dbReference type="InterPro" id="IPR044798">
    <property type="entry name" value="EAF1A/B"/>
</dbReference>
<feature type="compositionally biased region" description="Polar residues" evidence="3">
    <location>
        <begin position="1710"/>
        <end position="1732"/>
    </location>
</feature>
<feature type="region of interest" description="Disordered" evidence="3">
    <location>
        <begin position="188"/>
        <end position="254"/>
    </location>
</feature>
<feature type="compositionally biased region" description="Low complexity" evidence="3">
    <location>
        <begin position="1549"/>
        <end position="1564"/>
    </location>
</feature>
<feature type="region of interest" description="Disordered" evidence="3">
    <location>
        <begin position="1189"/>
        <end position="1208"/>
    </location>
</feature>
<feature type="domain" description="HSA" evidence="5">
    <location>
        <begin position="597"/>
        <end position="672"/>
    </location>
</feature>
<accession>A0A200QZR4</accession>
<dbReference type="FunCoup" id="A0A200QZR4">
    <property type="interactions" value="1107"/>
</dbReference>
<organism evidence="6 7">
    <name type="scientific">Macleaya cordata</name>
    <name type="common">Five-seeded plume-poppy</name>
    <name type="synonym">Bocconia cordata</name>
    <dbReference type="NCBI Taxonomy" id="56857"/>
    <lineage>
        <taxon>Eukaryota</taxon>
        <taxon>Viridiplantae</taxon>
        <taxon>Streptophyta</taxon>
        <taxon>Embryophyta</taxon>
        <taxon>Tracheophyta</taxon>
        <taxon>Spermatophyta</taxon>
        <taxon>Magnoliopsida</taxon>
        <taxon>Ranunculales</taxon>
        <taxon>Papaveraceae</taxon>
        <taxon>Papaveroideae</taxon>
        <taxon>Macleaya</taxon>
    </lineage>
</organism>
<feature type="compositionally biased region" description="Low complexity" evidence="3">
    <location>
        <begin position="1895"/>
        <end position="1941"/>
    </location>
</feature>
<dbReference type="SUPFAM" id="SSF46689">
    <property type="entry name" value="Homeodomain-like"/>
    <property type="match status" value="1"/>
</dbReference>
<dbReference type="Gene3D" id="1.10.10.60">
    <property type="entry name" value="Homeodomain-like"/>
    <property type="match status" value="1"/>
</dbReference>
<dbReference type="GO" id="GO:0006325">
    <property type="term" value="P:chromatin organization"/>
    <property type="evidence" value="ECO:0007669"/>
    <property type="project" value="UniProtKB-KW"/>
</dbReference>
<feature type="compositionally biased region" description="Low complexity" evidence="3">
    <location>
        <begin position="1191"/>
        <end position="1203"/>
    </location>
</feature>
<dbReference type="Proteomes" id="UP000195402">
    <property type="component" value="Unassembled WGS sequence"/>
</dbReference>
<feature type="compositionally biased region" description="Low complexity" evidence="3">
    <location>
        <begin position="1621"/>
        <end position="1632"/>
    </location>
</feature>
<evidence type="ECO:0000256" key="1">
    <source>
        <dbReference type="ARBA" id="ARBA00008913"/>
    </source>
</evidence>
<sequence length="2022" mass="218577">MHGHGLESVLLVNAEVDSMGGVIDGGVGVDTKASPRRAAIEKAQAELRQEYDVREERRRELEFLEKGGNPLDFKLGPAASISFQSTSLTDQFVTSEAKGSFALTASPPGDSVESSGRPGASLGRETNTADNLLLFDGENDIVEGERNSIQPNRSNIPPSDQSSLLDSIHNAKESEDLATRLAVKSQAYARRNRSRTSRDNARACSTDLAPVGDGKGSSVLPSSRHGSRNAKGLLSEATTKKDHSVSSICNSKSTSPNGDVVFRAAASNQLDMELDAPHARGKDFGLTKSGILEGELVATASKDLRGTDHNQRPQVDADQVPNITNFISSDLGGEKAGVPSDLDCSKMGNVSTFGEPRGLSIPNRDGKDARNEGQNNTATCNKKCLDSESSCTQVALRPDGDASSDQCPNLMKINSNGNSKEQTSVIEESPDTEVANAVKESSEIKDVGVLTMTGDDCNPVHKNFSISGSSMKVEEEICDNRLGPKDEVELVANMEGMEANDCIISKAERKLNNLVGDESNTERIASCPQGRPQSTSVSSQCELPEATFSGRGSEAASELNTCTGSHIKLANKAHEDSVLEEARIIEAKRKRIAELSVGTFPLENRRKSHWDFVLEEMAWLANDFMQERLWKTTIAAQICHLVAYNGRSRFDKQNLCRMQRKIAHTLAKAIMQFWHSAEVLVSSDDPSIGLQDCNLALVGSKKVNGGEAVENKTGEPNMETSKHLEEGNPGKGLQLAIQGYAVRFLKYTSTFDHPDQAEAPLTPDRISDLGIMEWEDQFSEETLFYTVPLCAMEDYRKSVLLQWSQYQKSASNMHQEEVDTSMYDAGADFGSRENAYEEYEGETGTHYLPGAFEGSKSSKFAQKKRKNLPKSYSARSYEMGADMPYGHCVENKMGPHPSFLMGKRPSNGINVGSIPTKRVRTAARQRVVSPFSAGAIGGVQFPNKTDASSGDTSSFQDDQSTVHGGSQIRKGLEVESTGEYGKHLQPDCTEISMKNKKKKAKHLLYKNSLNSPNTGSFVMGKGSAYEQRWPLDSMVQNEQRDHSKKRLESHAFESNGNSGLGGQHVAKKPKIMKQLPDTSPESINPLIGSIPSPVASQVSNLSNPSKLIKMFAGRDRGRKAKALKMSSGQLGLGSPWSQFEDQALVVLVHDMGPNWELVSDVINNTLQFKCIFRKPKDCKERHKFLMDKNAGDGADSAEDSGSSQPYPSTLPGIPKAGLFLLADNLGSARQLFQRLQGPMEEDTLKSHFEKIIFIGQHQHSRKIQNDNQDEKQRAAVHNSHLLALSQVCPNNLNGGPLTPLDLCDATTSSPDFPSLGYQGSHTSGLAMSNQGSVAPVLPTSGSSSMLQGSSGMVLGNSLPSPSAALNASTRDGHRFGGPRPPSLPIDEQQRMQHYNQMLSGRNIQHSGLSVPGSLPGSDRGVRMLAGGNGMGMMCGMNRGMPMPRPGFQGIGSPAMLNMVSSGSMLSTTGVGMPNSVNMHNGSVSGQGTSMMRPRDSLHMIRPGQNPEDQRQIMMQELQMQGNSQGLPPFNGLSTGFSNQTAPPPGQTFSVQHPQQQHPMPSQQSHEYFSDSAAGIFTAVAKPPASPNIIIIFPHEPNNFTTPTKTSPASWAWSESSRHLAQQRQPSQSQQQSKFIKGMGRGNTMMHQNLPLDPSHVNGLATTPGNQVHEKGEQVMHLMQGQGLFSGSNPVQPSKSLVSPQSSNQCSPQQKLFSRSPPSLSKQLPQLTSHPDQTTNQSQPPSVSSSNALLASQQPLPPLAVGSGQQQPQQQQRPNVQRMLQPQNRQMNSDPHMQSMVEQQPANSTLQMGVTESSSVMPVVSSANSAPSQWKSTSEPSHDSGVPNSVNHLSAAGNQPPLTNTVESEPAPSSSGPDSTQKQFPGSMPMHGHNVGTQWQPQLQQQHQPSPAQQPAAPSPSSLPQKEQPHQQPQPQPQQQQQQHLQAGQSGLCQQWLRSGLALHAMLQQCTDGSLSLSQTALPDGKGFTVVLCADSTVVVDDLWGILSFVPSCFSSSVTYMDRGNLG</sequence>
<feature type="region of interest" description="Disordered" evidence="3">
    <location>
        <begin position="1602"/>
        <end position="1633"/>
    </location>
</feature>
<dbReference type="InterPro" id="IPR014012">
    <property type="entry name" value="HSA_dom"/>
</dbReference>
<dbReference type="InParanoid" id="A0A200QZR4"/>
<protein>
    <submittedName>
        <fullName evidence="6">SANT/Myb domain</fullName>
    </submittedName>
</protein>
<evidence type="ECO:0000259" key="4">
    <source>
        <dbReference type="PROSITE" id="PS50090"/>
    </source>
</evidence>
<feature type="region of interest" description="Disordered" evidence="3">
    <location>
        <begin position="1038"/>
        <end position="1065"/>
    </location>
</feature>
<feature type="compositionally biased region" description="Polar residues" evidence="3">
    <location>
        <begin position="147"/>
        <end position="164"/>
    </location>
</feature>
<feature type="region of interest" description="Disordered" evidence="3">
    <location>
        <begin position="145"/>
        <end position="164"/>
    </location>
</feature>
<proteinExistence type="inferred from homology"/>
<feature type="compositionally biased region" description="Low complexity" evidence="3">
    <location>
        <begin position="1733"/>
        <end position="1753"/>
    </location>
</feature>
<feature type="region of interest" description="Disordered" evidence="3">
    <location>
        <begin position="101"/>
        <end position="132"/>
    </location>
</feature>
<evidence type="ECO:0000313" key="6">
    <source>
        <dbReference type="EMBL" id="OVA15959.1"/>
    </source>
</evidence>
<feature type="compositionally biased region" description="Polar residues" evidence="3">
    <location>
        <begin position="245"/>
        <end position="254"/>
    </location>
</feature>
<feature type="region of interest" description="Disordered" evidence="3">
    <location>
        <begin position="1537"/>
        <end position="1564"/>
    </location>
</feature>
<dbReference type="OMA" id="MCGMNRS"/>
<evidence type="ECO:0000256" key="2">
    <source>
        <dbReference type="ARBA" id="ARBA00022853"/>
    </source>
</evidence>
<feature type="region of interest" description="Disordered" evidence="3">
    <location>
        <begin position="349"/>
        <end position="376"/>
    </location>
</feature>
<evidence type="ECO:0000313" key="7">
    <source>
        <dbReference type="Proteomes" id="UP000195402"/>
    </source>
</evidence>
<evidence type="ECO:0000259" key="5">
    <source>
        <dbReference type="PROSITE" id="PS51204"/>
    </source>
</evidence>
<dbReference type="SMART" id="SM00717">
    <property type="entry name" value="SANT"/>
    <property type="match status" value="1"/>
</dbReference>
<dbReference type="PANTHER" id="PTHR46774:SF3">
    <property type="entry name" value="CHROMATIN MODIFICATION-RELATED PROTEIN EAF1 A-RELATED"/>
    <property type="match status" value="1"/>
</dbReference>
<dbReference type="CDD" id="cd00167">
    <property type="entry name" value="SANT"/>
    <property type="match status" value="1"/>
</dbReference>
<feature type="region of interest" description="Disordered" evidence="3">
    <location>
        <begin position="934"/>
        <end position="984"/>
    </location>
</feature>
<dbReference type="InterPro" id="IPR009057">
    <property type="entry name" value="Homeodomain-like_sf"/>
</dbReference>
<dbReference type="OrthoDB" id="372624at2759"/>
<dbReference type="PROSITE" id="PS50090">
    <property type="entry name" value="MYB_LIKE"/>
    <property type="match status" value="1"/>
</dbReference>
<evidence type="ECO:0000256" key="3">
    <source>
        <dbReference type="SAM" id="MobiDB-lite"/>
    </source>
</evidence>
<feature type="domain" description="Myb-like" evidence="4">
    <location>
        <begin position="1134"/>
        <end position="1186"/>
    </location>
</feature>